<dbReference type="Proteomes" id="UP001159179">
    <property type="component" value="Unassembled WGS sequence"/>
</dbReference>
<dbReference type="InterPro" id="IPR025234">
    <property type="entry name" value="YjzH-like"/>
</dbReference>
<dbReference type="RefSeq" id="WP_251338393.1">
    <property type="nucleotide sequence ID" value="NZ_JAMATW010000003.1"/>
</dbReference>
<reference evidence="1" key="1">
    <citation type="submission" date="2023-03" db="EMBL/GenBank/DDBJ databases">
        <title>Bacterial isolates from washroom surfaces on a university campus.</title>
        <authorList>
            <person name="Holman D.B."/>
            <person name="Gzyl K.E."/>
            <person name="Taheri A.E."/>
        </authorList>
    </citation>
    <scope>NUCLEOTIDE SEQUENCE</scope>
    <source>
        <strain evidence="1">RD03</strain>
    </source>
</reference>
<protein>
    <submittedName>
        <fullName evidence="1">DUF4177 domain-containing protein</fullName>
    </submittedName>
</protein>
<evidence type="ECO:0000313" key="2">
    <source>
        <dbReference type="Proteomes" id="UP001159179"/>
    </source>
</evidence>
<evidence type="ECO:0000313" key="1">
    <source>
        <dbReference type="EMBL" id="MDH5164357.1"/>
    </source>
</evidence>
<dbReference type="AlphaFoldDB" id="A0AAW6T458"/>
<gene>
    <name evidence="1" type="ORF">P5X88_25825</name>
</gene>
<proteinExistence type="predicted"/>
<name>A0AAW6T458_9BACI</name>
<sequence>MYEYKFETIPVGALNGKPKKDYQAIIHENAREGWKLLQILTPPFGGAGQALTMELIFEKKID</sequence>
<dbReference type="Pfam" id="PF13783">
    <property type="entry name" value="DUF4177"/>
    <property type="match status" value="1"/>
</dbReference>
<dbReference type="EMBL" id="JAROYP010000029">
    <property type="protein sequence ID" value="MDH5164357.1"/>
    <property type="molecule type" value="Genomic_DNA"/>
</dbReference>
<organism evidence="1 2">
    <name type="scientific">Heyndrickxia oleronia</name>
    <dbReference type="NCBI Taxonomy" id="38875"/>
    <lineage>
        <taxon>Bacteria</taxon>
        <taxon>Bacillati</taxon>
        <taxon>Bacillota</taxon>
        <taxon>Bacilli</taxon>
        <taxon>Bacillales</taxon>
        <taxon>Bacillaceae</taxon>
        <taxon>Heyndrickxia</taxon>
    </lineage>
</organism>
<comment type="caution">
    <text evidence="1">The sequence shown here is derived from an EMBL/GenBank/DDBJ whole genome shotgun (WGS) entry which is preliminary data.</text>
</comment>
<accession>A0AAW6T458</accession>